<dbReference type="InterPro" id="IPR050469">
    <property type="entry name" value="Diguanylate_Cyclase"/>
</dbReference>
<dbReference type="FunFam" id="3.30.70.270:FF:000001">
    <property type="entry name" value="Diguanylate cyclase domain protein"/>
    <property type="match status" value="1"/>
</dbReference>
<dbReference type="RefSeq" id="WP_083703103.1">
    <property type="nucleotide sequence ID" value="NZ_FTMN01000007.1"/>
</dbReference>
<dbReference type="eggNOG" id="COG3322">
    <property type="taxonomic scope" value="Bacteria"/>
</dbReference>
<dbReference type="EMBL" id="FTMN01000007">
    <property type="protein sequence ID" value="SIQ65997.1"/>
    <property type="molecule type" value="Genomic_DNA"/>
</dbReference>
<dbReference type="InterPro" id="IPR029787">
    <property type="entry name" value="Nucleotide_cyclase"/>
</dbReference>
<dbReference type="STRING" id="49186.SAMN05421647_10771"/>
<dbReference type="Proteomes" id="UP000186895">
    <property type="component" value="Unassembled WGS sequence"/>
</dbReference>
<dbReference type="GO" id="GO:0007165">
    <property type="term" value="P:signal transduction"/>
    <property type="evidence" value="ECO:0007669"/>
    <property type="project" value="InterPro"/>
</dbReference>
<feature type="domain" description="GGDEF" evidence="6">
    <location>
        <begin position="370"/>
        <end position="506"/>
    </location>
</feature>
<dbReference type="Gene3D" id="3.30.70.270">
    <property type="match status" value="1"/>
</dbReference>
<dbReference type="InterPro" id="IPR007892">
    <property type="entry name" value="CHASE4"/>
</dbReference>
<dbReference type="Gene3D" id="6.10.340.10">
    <property type="match status" value="1"/>
</dbReference>
<dbReference type="GO" id="GO:0043709">
    <property type="term" value="P:cell adhesion involved in single-species biofilm formation"/>
    <property type="evidence" value="ECO:0007669"/>
    <property type="project" value="TreeGrafter"/>
</dbReference>
<keyword evidence="4" id="KW-0812">Transmembrane</keyword>
<proteinExistence type="predicted"/>
<gene>
    <name evidence="7" type="ORF">SAMN05421647_10771</name>
</gene>
<reference evidence="7 8" key="1">
    <citation type="submission" date="2017-01" db="EMBL/GenBank/DDBJ databases">
        <authorList>
            <person name="Mah S.A."/>
            <person name="Swanson W.J."/>
            <person name="Moy G.W."/>
            <person name="Vacquier V.D."/>
        </authorList>
    </citation>
    <scope>NUCLEOTIDE SEQUENCE [LARGE SCALE GENOMIC DNA]</scope>
    <source>
        <strain evidence="7 8">DSM 7027</strain>
    </source>
</reference>
<dbReference type="GO" id="GO:0005886">
    <property type="term" value="C:plasma membrane"/>
    <property type="evidence" value="ECO:0007669"/>
    <property type="project" value="TreeGrafter"/>
</dbReference>
<dbReference type="InterPro" id="IPR043128">
    <property type="entry name" value="Rev_trsase/Diguanyl_cyclase"/>
</dbReference>
<dbReference type="GO" id="GO:0052621">
    <property type="term" value="F:diguanylate cyclase activity"/>
    <property type="evidence" value="ECO:0007669"/>
    <property type="project" value="UniProtKB-EC"/>
</dbReference>
<sequence length="537" mass="60120">MSLKSKLLASLLLLLAVLGSGIAFIQQTVVIPKVEAFEIDALREDLERIKYGLDRELTHMRRMATDWAQWDDTYDFVVSRTPEYVESALGGDAMEQLSMDMLLITQDEKLVTYQSTRALSSLREPLVSTLLRGPESRLLNEGGQGLIATPAGVMLVAANPILTTEGEGPSRGTLYFGQLIDADLTKQLRPPQIHAIFLRLDSTPPGPDDIQLLPGSDSVSKTWVPLLNDPDRSLQIELQQGRPFLDSMRAYTYYIMGTIFVLGILGSVVTYVLLKHYLLSPIEQLQHNMQSFSTSHSLADIPTTKSSDEIGQLTRSFREMATRISDNHISMLHRQQQLKEQSLTDPLTRLGNRRYLDSRLQQAEFAKKHPYIATFSTDIDHFKQVNDRYGHDNGDKVLREFAEVLQGCCRDDDCVARVGGEEFTAVCGISSIQDASEIAERIRVRTEQKGFVDGKIDLTCSVGFIVIPGHELDTNMETWSRVMKVADLALYEAKESGRNRWVGWRNPLHAEKTIAALPASAEELRQAVQKEALVAIN</sequence>
<evidence type="ECO:0000259" key="5">
    <source>
        <dbReference type="PROSITE" id="PS50885"/>
    </source>
</evidence>
<feature type="domain" description="HAMP" evidence="5">
    <location>
        <begin position="276"/>
        <end position="329"/>
    </location>
</feature>
<name>A0A1N6UKC9_9GAMM</name>
<comment type="cofactor">
    <cofactor evidence="1">
        <name>Mg(2+)</name>
        <dbReference type="ChEBI" id="CHEBI:18420"/>
    </cofactor>
</comment>
<evidence type="ECO:0000256" key="4">
    <source>
        <dbReference type="SAM" id="Phobius"/>
    </source>
</evidence>
<dbReference type="Pfam" id="PF00672">
    <property type="entry name" value="HAMP"/>
    <property type="match status" value="1"/>
</dbReference>
<dbReference type="SMART" id="SM00267">
    <property type="entry name" value="GGDEF"/>
    <property type="match status" value="1"/>
</dbReference>
<dbReference type="PROSITE" id="PS50885">
    <property type="entry name" value="HAMP"/>
    <property type="match status" value="1"/>
</dbReference>
<keyword evidence="8" id="KW-1185">Reference proteome</keyword>
<dbReference type="SUPFAM" id="SSF55073">
    <property type="entry name" value="Nucleotide cyclase"/>
    <property type="match status" value="1"/>
</dbReference>
<evidence type="ECO:0000256" key="3">
    <source>
        <dbReference type="ARBA" id="ARBA00034247"/>
    </source>
</evidence>
<comment type="catalytic activity">
    <reaction evidence="3">
        <text>2 GTP = 3',3'-c-di-GMP + 2 diphosphate</text>
        <dbReference type="Rhea" id="RHEA:24898"/>
        <dbReference type="ChEBI" id="CHEBI:33019"/>
        <dbReference type="ChEBI" id="CHEBI:37565"/>
        <dbReference type="ChEBI" id="CHEBI:58805"/>
        <dbReference type="EC" id="2.7.7.65"/>
    </reaction>
</comment>
<organism evidence="7 8">
    <name type="scientific">Marinobacterium stanieri</name>
    <dbReference type="NCBI Taxonomy" id="49186"/>
    <lineage>
        <taxon>Bacteria</taxon>
        <taxon>Pseudomonadati</taxon>
        <taxon>Pseudomonadota</taxon>
        <taxon>Gammaproteobacteria</taxon>
        <taxon>Oceanospirillales</taxon>
        <taxon>Oceanospirillaceae</taxon>
        <taxon>Marinobacterium</taxon>
    </lineage>
</organism>
<evidence type="ECO:0000313" key="7">
    <source>
        <dbReference type="EMBL" id="SIQ65997.1"/>
    </source>
</evidence>
<dbReference type="CDD" id="cd01949">
    <property type="entry name" value="GGDEF"/>
    <property type="match status" value="1"/>
</dbReference>
<dbReference type="CDD" id="cd06225">
    <property type="entry name" value="HAMP"/>
    <property type="match status" value="1"/>
</dbReference>
<dbReference type="Pfam" id="PF05228">
    <property type="entry name" value="CHASE4"/>
    <property type="match status" value="1"/>
</dbReference>
<dbReference type="SUPFAM" id="SSF158472">
    <property type="entry name" value="HAMP domain-like"/>
    <property type="match status" value="1"/>
</dbReference>
<keyword evidence="4" id="KW-0472">Membrane</keyword>
<protein>
    <recommendedName>
        <fullName evidence="2">diguanylate cyclase</fullName>
        <ecNumber evidence="2">2.7.7.65</ecNumber>
    </recommendedName>
</protein>
<dbReference type="eggNOG" id="COG2199">
    <property type="taxonomic scope" value="Bacteria"/>
</dbReference>
<dbReference type="NCBIfam" id="TIGR00254">
    <property type="entry name" value="GGDEF"/>
    <property type="match status" value="1"/>
</dbReference>
<dbReference type="InterPro" id="IPR000160">
    <property type="entry name" value="GGDEF_dom"/>
</dbReference>
<dbReference type="Pfam" id="PF00990">
    <property type="entry name" value="GGDEF"/>
    <property type="match status" value="1"/>
</dbReference>
<dbReference type="GO" id="GO:1902201">
    <property type="term" value="P:negative regulation of bacterial-type flagellum-dependent cell motility"/>
    <property type="evidence" value="ECO:0007669"/>
    <property type="project" value="TreeGrafter"/>
</dbReference>
<evidence type="ECO:0000256" key="2">
    <source>
        <dbReference type="ARBA" id="ARBA00012528"/>
    </source>
</evidence>
<keyword evidence="4" id="KW-1133">Transmembrane helix</keyword>
<dbReference type="AlphaFoldDB" id="A0A1N6UKC9"/>
<dbReference type="EC" id="2.7.7.65" evidence="2"/>
<dbReference type="PANTHER" id="PTHR45138">
    <property type="entry name" value="REGULATORY COMPONENTS OF SENSORY TRANSDUCTION SYSTEM"/>
    <property type="match status" value="1"/>
</dbReference>
<feature type="transmembrane region" description="Helical" evidence="4">
    <location>
        <begin position="251"/>
        <end position="274"/>
    </location>
</feature>
<dbReference type="PROSITE" id="PS50887">
    <property type="entry name" value="GGDEF"/>
    <property type="match status" value="1"/>
</dbReference>
<evidence type="ECO:0000259" key="6">
    <source>
        <dbReference type="PROSITE" id="PS50887"/>
    </source>
</evidence>
<evidence type="ECO:0000313" key="8">
    <source>
        <dbReference type="Proteomes" id="UP000186895"/>
    </source>
</evidence>
<dbReference type="SMART" id="SM00304">
    <property type="entry name" value="HAMP"/>
    <property type="match status" value="1"/>
</dbReference>
<evidence type="ECO:0000256" key="1">
    <source>
        <dbReference type="ARBA" id="ARBA00001946"/>
    </source>
</evidence>
<dbReference type="InterPro" id="IPR003660">
    <property type="entry name" value="HAMP_dom"/>
</dbReference>
<accession>A0A1N6UKC9</accession>
<dbReference type="PANTHER" id="PTHR45138:SF9">
    <property type="entry name" value="DIGUANYLATE CYCLASE DGCM-RELATED"/>
    <property type="match status" value="1"/>
</dbReference>